<dbReference type="AlphaFoldDB" id="M9RG24"/>
<gene>
    <name evidence="1" type="ORF">OAN307_c39310</name>
</gene>
<accession>M9RG24</accession>
<reference evidence="1 2" key="1">
    <citation type="journal article" date="2013" name="PLoS ONE">
        <title>Poles Apart: Arctic and Antarctic Octadecabacter strains Share High Genome Plasticity and a New Type of Xanthorhodopsin.</title>
        <authorList>
            <person name="Vollmers J."/>
            <person name="Voget S."/>
            <person name="Dietrich S."/>
            <person name="Gollnow K."/>
            <person name="Smits M."/>
            <person name="Meyer K."/>
            <person name="Brinkhoff T."/>
            <person name="Simon M."/>
            <person name="Daniel R."/>
        </authorList>
    </citation>
    <scope>NUCLEOTIDE SEQUENCE [LARGE SCALE GENOMIC DNA]</scope>
    <source>
        <strain evidence="1 2">307</strain>
    </source>
</reference>
<evidence type="ECO:0000313" key="1">
    <source>
        <dbReference type="EMBL" id="AGI69361.1"/>
    </source>
</evidence>
<dbReference type="Proteomes" id="UP000005307">
    <property type="component" value="Chromosome"/>
</dbReference>
<evidence type="ECO:0000313" key="2">
    <source>
        <dbReference type="Proteomes" id="UP000005307"/>
    </source>
</evidence>
<protein>
    <submittedName>
        <fullName evidence="1">Uncharacterized protein</fullName>
    </submittedName>
</protein>
<dbReference type="KEGG" id="oat:OAN307_c39310"/>
<organism evidence="1 2">
    <name type="scientific">Octadecabacter antarcticus 307</name>
    <dbReference type="NCBI Taxonomy" id="391626"/>
    <lineage>
        <taxon>Bacteria</taxon>
        <taxon>Pseudomonadati</taxon>
        <taxon>Pseudomonadota</taxon>
        <taxon>Alphaproteobacteria</taxon>
        <taxon>Rhodobacterales</taxon>
        <taxon>Roseobacteraceae</taxon>
        <taxon>Octadecabacter</taxon>
    </lineage>
</organism>
<dbReference type="HOGENOM" id="CLU_2494848_0_0_5"/>
<keyword evidence="2" id="KW-1185">Reference proteome</keyword>
<name>M9RG24_9RHOB</name>
<dbReference type="EMBL" id="CP003740">
    <property type="protein sequence ID" value="AGI69361.1"/>
    <property type="molecule type" value="Genomic_DNA"/>
</dbReference>
<dbReference type="STRING" id="391626.OAN307_c39310"/>
<proteinExistence type="predicted"/>
<sequence>MLLRAKPNASPWKLRHSKMKPLSIPLALLMLTFFAGCGQTDIDRAQRASESVGVVAAERNLADLPSDCRRTSSSGVAQGTGWTLRL</sequence>